<evidence type="ECO:0000256" key="1">
    <source>
        <dbReference type="SAM" id="SignalP"/>
    </source>
</evidence>
<dbReference type="RefSeq" id="WP_345737680.1">
    <property type="nucleotide sequence ID" value="NZ_BAABIA010000007.1"/>
</dbReference>
<sequence length="192" mass="20755">MKHALLLCLPALLFSCSTFKPVKDPASRHLLDPAVPYAAGTSSRPSLAVARPALPAYLDRQQLVARDGNGAVLVQDNNLWSEPLSPAIARVVAANLSRLTRSTGILPVEDFVTLEYTSLVELRIAQFDPSPAGAMVLECTWKVQPVKGGDTDFRSFRTVVPIELTVPPVSGRIAAMNEALARLSRDIARSVR</sequence>
<dbReference type="EMBL" id="BAABIA010000007">
    <property type="protein sequence ID" value="GAA5144554.1"/>
    <property type="molecule type" value="Genomic_DNA"/>
</dbReference>
<accession>A0ABP9PCV7</accession>
<gene>
    <name evidence="3" type="ORF">GCM10023213_34960</name>
</gene>
<keyword evidence="4" id="KW-1185">Reference proteome</keyword>
<dbReference type="Pfam" id="PF03886">
    <property type="entry name" value="ABC_trans_aux"/>
    <property type="match status" value="1"/>
</dbReference>
<name>A0ABP9PCV7_9BACT</name>
<evidence type="ECO:0000313" key="3">
    <source>
        <dbReference type="EMBL" id="GAA5144554.1"/>
    </source>
</evidence>
<dbReference type="Proteomes" id="UP001499852">
    <property type="component" value="Unassembled WGS sequence"/>
</dbReference>
<protein>
    <recommendedName>
        <fullName evidence="2">ABC-type transport auxiliary lipoprotein component domain-containing protein</fullName>
    </recommendedName>
</protein>
<feature type="signal peptide" evidence="1">
    <location>
        <begin position="1"/>
        <end position="20"/>
    </location>
</feature>
<comment type="caution">
    <text evidence="3">The sequence shown here is derived from an EMBL/GenBank/DDBJ whole genome shotgun (WGS) entry which is preliminary data.</text>
</comment>
<evidence type="ECO:0000259" key="2">
    <source>
        <dbReference type="Pfam" id="PF03886"/>
    </source>
</evidence>
<dbReference type="PROSITE" id="PS51257">
    <property type="entry name" value="PROKAR_LIPOPROTEIN"/>
    <property type="match status" value="1"/>
</dbReference>
<dbReference type="SUPFAM" id="SSF159594">
    <property type="entry name" value="XCC0632-like"/>
    <property type="match status" value="1"/>
</dbReference>
<proteinExistence type="predicted"/>
<feature type="domain" description="ABC-type transport auxiliary lipoprotein component" evidence="2">
    <location>
        <begin position="32"/>
        <end position="188"/>
    </location>
</feature>
<feature type="chain" id="PRO_5045556083" description="ABC-type transport auxiliary lipoprotein component domain-containing protein" evidence="1">
    <location>
        <begin position="21"/>
        <end position="192"/>
    </location>
</feature>
<organism evidence="3 4">
    <name type="scientific">Prosthecobacter algae</name>
    <dbReference type="NCBI Taxonomy" id="1144682"/>
    <lineage>
        <taxon>Bacteria</taxon>
        <taxon>Pseudomonadati</taxon>
        <taxon>Verrucomicrobiota</taxon>
        <taxon>Verrucomicrobiia</taxon>
        <taxon>Verrucomicrobiales</taxon>
        <taxon>Verrucomicrobiaceae</taxon>
        <taxon>Prosthecobacter</taxon>
    </lineage>
</organism>
<dbReference type="InterPro" id="IPR005586">
    <property type="entry name" value="ABC_trans_aux"/>
</dbReference>
<reference evidence="4" key="1">
    <citation type="journal article" date="2019" name="Int. J. Syst. Evol. Microbiol.">
        <title>The Global Catalogue of Microorganisms (GCM) 10K type strain sequencing project: providing services to taxonomists for standard genome sequencing and annotation.</title>
        <authorList>
            <consortium name="The Broad Institute Genomics Platform"/>
            <consortium name="The Broad Institute Genome Sequencing Center for Infectious Disease"/>
            <person name="Wu L."/>
            <person name="Ma J."/>
        </authorList>
    </citation>
    <scope>NUCLEOTIDE SEQUENCE [LARGE SCALE GENOMIC DNA]</scope>
    <source>
        <strain evidence="4">JCM 18053</strain>
    </source>
</reference>
<keyword evidence="1" id="KW-0732">Signal</keyword>
<evidence type="ECO:0000313" key="4">
    <source>
        <dbReference type="Proteomes" id="UP001499852"/>
    </source>
</evidence>
<dbReference type="Gene3D" id="3.40.50.10610">
    <property type="entry name" value="ABC-type transport auxiliary lipoprotein component"/>
    <property type="match status" value="1"/>
</dbReference>